<comment type="caution">
    <text evidence="1">The sequence shown here is derived from an EMBL/GenBank/DDBJ whole genome shotgun (WGS) entry which is preliminary data.</text>
</comment>
<organism evidence="1 2">
    <name type="scientific">Corchorus olitorius</name>
    <dbReference type="NCBI Taxonomy" id="93759"/>
    <lineage>
        <taxon>Eukaryota</taxon>
        <taxon>Viridiplantae</taxon>
        <taxon>Streptophyta</taxon>
        <taxon>Embryophyta</taxon>
        <taxon>Tracheophyta</taxon>
        <taxon>Spermatophyta</taxon>
        <taxon>Magnoliopsida</taxon>
        <taxon>eudicotyledons</taxon>
        <taxon>Gunneridae</taxon>
        <taxon>Pentapetalae</taxon>
        <taxon>rosids</taxon>
        <taxon>malvids</taxon>
        <taxon>Malvales</taxon>
        <taxon>Malvaceae</taxon>
        <taxon>Grewioideae</taxon>
        <taxon>Apeibeae</taxon>
        <taxon>Corchorus</taxon>
    </lineage>
</organism>
<dbReference type="EMBL" id="AWUE01022729">
    <property type="protein sequence ID" value="OMO56537.1"/>
    <property type="molecule type" value="Genomic_DNA"/>
</dbReference>
<proteinExistence type="predicted"/>
<evidence type="ECO:0000313" key="1">
    <source>
        <dbReference type="EMBL" id="OMO56537.1"/>
    </source>
</evidence>
<gene>
    <name evidence="1" type="ORF">COLO4_35618</name>
</gene>
<protein>
    <submittedName>
        <fullName evidence="1">Gamma-tubulin complex component 6</fullName>
    </submittedName>
</protein>
<reference evidence="2" key="1">
    <citation type="submission" date="2013-09" db="EMBL/GenBank/DDBJ databases">
        <title>Corchorus olitorius genome sequencing.</title>
        <authorList>
            <person name="Alam M."/>
            <person name="Haque M.S."/>
            <person name="Islam M.S."/>
            <person name="Emdad E.M."/>
            <person name="Islam M.M."/>
            <person name="Ahmed B."/>
            <person name="Halim A."/>
            <person name="Hossen Q.M.M."/>
            <person name="Hossain M.Z."/>
            <person name="Ahmed R."/>
            <person name="Khan M.M."/>
            <person name="Islam R."/>
            <person name="Rashid M.M."/>
            <person name="Khan S.A."/>
            <person name="Rahman M.S."/>
            <person name="Alam M."/>
            <person name="Yahiya A.S."/>
            <person name="Khan M.S."/>
            <person name="Azam M.S."/>
            <person name="Haque T."/>
            <person name="Lashkar M.Z.H."/>
            <person name="Akhand A.I."/>
            <person name="Morshed G."/>
            <person name="Roy S."/>
            <person name="Uddin K.S."/>
            <person name="Rabeya T."/>
            <person name="Hossain A.S."/>
            <person name="Chowdhury A."/>
            <person name="Snigdha A.R."/>
            <person name="Mortoza M.S."/>
            <person name="Matin S.A."/>
            <person name="Hoque S.M.E."/>
            <person name="Islam M.K."/>
            <person name="Roy D.K."/>
            <person name="Haider R."/>
            <person name="Moosa M.M."/>
            <person name="Elias S.M."/>
            <person name="Hasan A.M."/>
            <person name="Jahan S."/>
            <person name="Shafiuddin M."/>
            <person name="Mahmood N."/>
            <person name="Shommy N.S."/>
        </authorList>
    </citation>
    <scope>NUCLEOTIDE SEQUENCE [LARGE SCALE GENOMIC DNA]</scope>
    <source>
        <strain evidence="2">cv. O-4</strain>
    </source>
</reference>
<name>A0A1R3GEN8_9ROSI</name>
<dbReference type="Proteomes" id="UP000187203">
    <property type="component" value="Unassembled WGS sequence"/>
</dbReference>
<evidence type="ECO:0000313" key="2">
    <source>
        <dbReference type="Proteomes" id="UP000187203"/>
    </source>
</evidence>
<keyword evidence="2" id="KW-1185">Reference proteome</keyword>
<accession>A0A1R3GEN8</accession>
<sequence>MTIGFHKVSGPDFTLHPAPNWLPQQDASFCLDPAPTQLQPGAALNPKGIAATPSRFGRDFNSILAPALFRRPQP</sequence>
<dbReference type="AlphaFoldDB" id="A0A1R3GEN8"/>